<dbReference type="Pfam" id="PF03357">
    <property type="entry name" value="Snf7"/>
    <property type="match status" value="1"/>
</dbReference>
<dbReference type="FunFam" id="2.130.10.10:FF:000655">
    <property type="entry name" value="Protein transport protein SEC13"/>
    <property type="match status" value="1"/>
</dbReference>
<dbReference type="GO" id="GO:0031080">
    <property type="term" value="C:nuclear pore outer ring"/>
    <property type="evidence" value="ECO:0007669"/>
    <property type="project" value="TreeGrafter"/>
</dbReference>
<evidence type="ECO:0000256" key="12">
    <source>
        <dbReference type="SAM" id="Coils"/>
    </source>
</evidence>
<dbReference type="CDD" id="cd00200">
    <property type="entry name" value="WD40"/>
    <property type="match status" value="1"/>
</dbReference>
<proteinExistence type="inferred from homology"/>
<evidence type="ECO:0000256" key="4">
    <source>
        <dbReference type="ARBA" id="ARBA00022574"/>
    </source>
</evidence>
<dbReference type="STRING" id="542832.A0A3M6VUN6"/>
<dbReference type="GO" id="GO:0090114">
    <property type="term" value="P:COPII-coated vesicle budding"/>
    <property type="evidence" value="ECO:0007669"/>
    <property type="project" value="TreeGrafter"/>
</dbReference>
<dbReference type="Pfam" id="PF00400">
    <property type="entry name" value="WD40"/>
    <property type="match status" value="6"/>
</dbReference>
<evidence type="ECO:0000256" key="2">
    <source>
        <dbReference type="ARBA" id="ARBA00010102"/>
    </source>
</evidence>
<evidence type="ECO:0000256" key="11">
    <source>
        <dbReference type="PROSITE-ProRule" id="PRU00221"/>
    </source>
</evidence>
<keyword evidence="4 11" id="KW-0853">WD repeat</keyword>
<accession>A0A3M6VUN6</accession>
<keyword evidence="3" id="KW-0813">Transport</keyword>
<dbReference type="SUPFAM" id="SSF50978">
    <property type="entry name" value="WD40 repeat-like"/>
    <property type="match status" value="1"/>
</dbReference>
<feature type="repeat" description="WD" evidence="11">
    <location>
        <begin position="204"/>
        <end position="240"/>
    </location>
</feature>
<evidence type="ECO:0000256" key="5">
    <source>
        <dbReference type="ARBA" id="ARBA00022737"/>
    </source>
</evidence>
<dbReference type="GO" id="GO:0005198">
    <property type="term" value="F:structural molecule activity"/>
    <property type="evidence" value="ECO:0007669"/>
    <property type="project" value="InterPro"/>
</dbReference>
<keyword evidence="7" id="KW-0653">Protein transport</keyword>
<dbReference type="PROSITE" id="PS50082">
    <property type="entry name" value="WD_REPEATS_2"/>
    <property type="match status" value="2"/>
</dbReference>
<keyword evidence="5" id="KW-0677">Repeat</keyword>
<keyword evidence="8" id="KW-0811">Translocation</keyword>
<evidence type="ECO:0000256" key="10">
    <source>
        <dbReference type="ARBA" id="ARBA00023242"/>
    </source>
</evidence>
<feature type="repeat" description="WD" evidence="11">
    <location>
        <begin position="175"/>
        <end position="197"/>
    </location>
</feature>
<protein>
    <submittedName>
        <fullName evidence="14">Uncharacterized protein</fullName>
    </submittedName>
</protein>
<keyword evidence="9" id="KW-0906">Nuclear pore complex</keyword>
<dbReference type="GO" id="GO:0006606">
    <property type="term" value="P:protein import into nucleus"/>
    <property type="evidence" value="ECO:0007669"/>
    <property type="project" value="TreeGrafter"/>
</dbReference>
<comment type="subcellular location">
    <subcellularLocation>
        <location evidence="1">Nucleus</location>
        <location evidence="1">Nuclear pore complex</location>
    </subcellularLocation>
</comment>
<dbReference type="Proteomes" id="UP000282087">
    <property type="component" value="Unassembled WGS sequence"/>
</dbReference>
<evidence type="ECO:0000256" key="9">
    <source>
        <dbReference type="ARBA" id="ARBA00023132"/>
    </source>
</evidence>
<organism evidence="14 15">
    <name type="scientific">Peronospora effusa</name>
    <dbReference type="NCBI Taxonomy" id="542832"/>
    <lineage>
        <taxon>Eukaryota</taxon>
        <taxon>Sar</taxon>
        <taxon>Stramenopiles</taxon>
        <taxon>Oomycota</taxon>
        <taxon>Peronosporomycetes</taxon>
        <taxon>Peronosporales</taxon>
        <taxon>Peronosporaceae</taxon>
        <taxon>Peronospora</taxon>
    </lineage>
</organism>
<evidence type="ECO:0000256" key="7">
    <source>
        <dbReference type="ARBA" id="ARBA00022927"/>
    </source>
</evidence>
<feature type="coiled-coil region" evidence="12">
    <location>
        <begin position="368"/>
        <end position="395"/>
    </location>
</feature>
<evidence type="ECO:0000256" key="6">
    <source>
        <dbReference type="ARBA" id="ARBA00022816"/>
    </source>
</evidence>
<feature type="compositionally biased region" description="Low complexity" evidence="13">
    <location>
        <begin position="493"/>
        <end position="511"/>
    </location>
</feature>
<dbReference type="InterPro" id="IPR001680">
    <property type="entry name" value="WD40_rpt"/>
</dbReference>
<dbReference type="VEuPathDB" id="FungiDB:DD237_004183"/>
<evidence type="ECO:0000256" key="3">
    <source>
        <dbReference type="ARBA" id="ARBA00022448"/>
    </source>
</evidence>
<evidence type="ECO:0000313" key="15">
    <source>
        <dbReference type="Proteomes" id="UP000282087"/>
    </source>
</evidence>
<dbReference type="GO" id="GO:0007034">
    <property type="term" value="P:vacuolar transport"/>
    <property type="evidence" value="ECO:0007669"/>
    <property type="project" value="InterPro"/>
</dbReference>
<evidence type="ECO:0000313" key="14">
    <source>
        <dbReference type="EMBL" id="RMX69791.1"/>
    </source>
</evidence>
<dbReference type="InterPro" id="IPR015943">
    <property type="entry name" value="WD40/YVTN_repeat-like_dom_sf"/>
</dbReference>
<name>A0A3M6VUN6_9STRA</name>
<comment type="similarity">
    <text evidence="2">Belongs to the WD repeat SEC13 family.</text>
</comment>
<sequence length="550" mass="60769">MSAPILSIDTQHEDMIHDAQLDYYGKRLATCSSDRTIKVYDVTGDVQNNEQILTGHEGPVWQVSWAHPKFGVLLAACSYDGKVIIYREQSLNQWTQAYVHAIHESSVNSIAWAPHEYGLALACASADGTVSVLSYSPEGWSVSHFKDSALGCNAVSWAPFNSVGSQSPAGPIRRVVTASCDKTIKIWSLTEGEKEWTKQELSSAPAHSDWVRDVAWAPSTGLPVNLIASCSEDKHVYIWSQSAEDSAWKRELLHTFDAPVWRVSWSVTGNVLAVSSGDHKVTLWKETLDKKWIQISSVDEAGAIHNTAPARMGPVATADTIRKLREQLESLEKRELHIVKKIALQLQEAKHKSAAKDKRGAIFALKRKKMYEAEVEKLQGARMTLETQVMTLESAHVNMETFTALRSGAEQMKAIHGQMNVDKVDNIMDDIQEEMATADEIGRAISQPLGSQLYDDDELEDELREMEELELEEKTLEPVVATPRDAPVKDRAPTLPVATPTAPSASPAPTAQYNLPDVPTHTVESKINVVGDADEDELEALRKLEASMAL</sequence>
<dbReference type="PANTHER" id="PTHR11024">
    <property type="entry name" value="NUCLEAR PORE COMPLEX PROTEIN SEC13 / SEH1 FAMILY MEMBER"/>
    <property type="match status" value="1"/>
</dbReference>
<dbReference type="GO" id="GO:0051028">
    <property type="term" value="P:mRNA transport"/>
    <property type="evidence" value="ECO:0007669"/>
    <property type="project" value="UniProtKB-KW"/>
</dbReference>
<dbReference type="GO" id="GO:0030127">
    <property type="term" value="C:COPII vesicle coat"/>
    <property type="evidence" value="ECO:0007669"/>
    <property type="project" value="TreeGrafter"/>
</dbReference>
<feature type="region of interest" description="Disordered" evidence="13">
    <location>
        <begin position="486"/>
        <end position="517"/>
    </location>
</feature>
<evidence type="ECO:0000256" key="13">
    <source>
        <dbReference type="SAM" id="MobiDB-lite"/>
    </source>
</evidence>
<dbReference type="AlphaFoldDB" id="A0A3M6VUN6"/>
<dbReference type="EMBL" id="QLLG01000013">
    <property type="protein sequence ID" value="RMX69791.1"/>
    <property type="molecule type" value="Genomic_DNA"/>
</dbReference>
<keyword evidence="6" id="KW-0509">mRNA transport</keyword>
<dbReference type="Gene3D" id="2.130.10.10">
    <property type="entry name" value="YVTN repeat-like/Quinoprotein amine dehydrogenase"/>
    <property type="match status" value="1"/>
</dbReference>
<dbReference type="InterPro" id="IPR037363">
    <property type="entry name" value="Sec13/Seh1_fam"/>
</dbReference>
<keyword evidence="10" id="KW-0539">Nucleus</keyword>
<evidence type="ECO:0000256" key="8">
    <source>
        <dbReference type="ARBA" id="ARBA00023010"/>
    </source>
</evidence>
<keyword evidence="12" id="KW-0175">Coiled coil</keyword>
<evidence type="ECO:0000256" key="1">
    <source>
        <dbReference type="ARBA" id="ARBA00004567"/>
    </source>
</evidence>
<gene>
    <name evidence="14" type="ORF">DD238_003691</name>
</gene>
<dbReference type="InterPro" id="IPR005024">
    <property type="entry name" value="Snf7_fam"/>
</dbReference>
<dbReference type="SMART" id="SM00320">
    <property type="entry name" value="WD40"/>
    <property type="match status" value="6"/>
</dbReference>
<keyword evidence="15" id="KW-1185">Reference proteome</keyword>
<dbReference type="Gene3D" id="1.10.287.1060">
    <property type="entry name" value="ESAT-6-like"/>
    <property type="match status" value="1"/>
</dbReference>
<dbReference type="InterPro" id="IPR036322">
    <property type="entry name" value="WD40_repeat_dom_sf"/>
</dbReference>
<reference evidence="14 15" key="1">
    <citation type="submission" date="2018-06" db="EMBL/GenBank/DDBJ databases">
        <title>Comparative genomics of downy mildews reveals potential adaptations to biotrophy.</title>
        <authorList>
            <person name="Fletcher K."/>
            <person name="Klosterman S.J."/>
            <person name="Derevnina L."/>
            <person name="Martin F."/>
            <person name="Koike S."/>
            <person name="Reyes Chin-Wo S."/>
            <person name="Mou B."/>
            <person name="Michelmore R."/>
        </authorList>
    </citation>
    <scope>NUCLEOTIDE SEQUENCE [LARGE SCALE GENOMIC DNA]</scope>
    <source>
        <strain evidence="14 15">R14</strain>
    </source>
</reference>
<comment type="caution">
    <text evidence="14">The sequence shown here is derived from an EMBL/GenBank/DDBJ whole genome shotgun (WGS) entry which is preliminary data.</text>
</comment>
<dbReference type="PANTHER" id="PTHR11024:SF2">
    <property type="entry name" value="PROTEIN SEC13 HOMOLOG"/>
    <property type="match status" value="1"/>
</dbReference>